<dbReference type="PANTHER" id="PTHR31145">
    <property type="entry name" value="INTEGRAL MEMBRANE PROTEIN (AFU_ORTHOLOGUE AFUA_7G01610)"/>
    <property type="match status" value="1"/>
</dbReference>
<evidence type="ECO:0000256" key="3">
    <source>
        <dbReference type="ARBA" id="ARBA00022692"/>
    </source>
</evidence>
<evidence type="ECO:0000256" key="2">
    <source>
        <dbReference type="ARBA" id="ARBA00010642"/>
    </source>
</evidence>
<feature type="transmembrane region" description="Helical" evidence="8">
    <location>
        <begin position="290"/>
        <end position="310"/>
    </location>
</feature>
<evidence type="ECO:0000256" key="4">
    <source>
        <dbReference type="ARBA" id="ARBA00022729"/>
    </source>
</evidence>
<reference evidence="10 11" key="1">
    <citation type="submission" date="2017-04" db="EMBL/GenBank/DDBJ databases">
        <title>Draft genome sequence of Tuber borchii Vittad., a whitish edible truffle.</title>
        <authorList>
            <consortium name="DOE Joint Genome Institute"/>
            <person name="Murat C."/>
            <person name="Kuo A."/>
            <person name="Barry K.W."/>
            <person name="Clum A."/>
            <person name="Dockter R.B."/>
            <person name="Fauchery L."/>
            <person name="Iotti M."/>
            <person name="Kohler A."/>
            <person name="Labutti K."/>
            <person name="Lindquist E.A."/>
            <person name="Lipzen A."/>
            <person name="Ohm R.A."/>
            <person name="Wang M."/>
            <person name="Grigoriev I.V."/>
            <person name="Zambonelli A."/>
            <person name="Martin F.M."/>
        </authorList>
    </citation>
    <scope>NUCLEOTIDE SEQUENCE [LARGE SCALE GENOMIC DNA]</scope>
    <source>
        <strain evidence="10 11">Tbo3840</strain>
    </source>
</reference>
<gene>
    <name evidence="10" type="ORF">B9Z19DRAFT_965342</name>
</gene>
<feature type="compositionally biased region" description="Polar residues" evidence="7">
    <location>
        <begin position="552"/>
        <end position="561"/>
    </location>
</feature>
<evidence type="ECO:0000256" key="6">
    <source>
        <dbReference type="ARBA" id="ARBA00023136"/>
    </source>
</evidence>
<proteinExistence type="inferred from homology"/>
<feature type="transmembrane region" description="Helical" evidence="8">
    <location>
        <begin position="316"/>
        <end position="338"/>
    </location>
</feature>
<dbReference type="AlphaFoldDB" id="A0A2T7A603"/>
<dbReference type="Pfam" id="PF14558">
    <property type="entry name" value="TRP_N"/>
    <property type="match status" value="1"/>
</dbReference>
<evidence type="ECO:0000313" key="11">
    <source>
        <dbReference type="Proteomes" id="UP000244722"/>
    </source>
</evidence>
<evidence type="ECO:0000259" key="9">
    <source>
        <dbReference type="SMART" id="SM01320"/>
    </source>
</evidence>
<feature type="transmembrane region" description="Helical" evidence="8">
    <location>
        <begin position="405"/>
        <end position="424"/>
    </location>
</feature>
<dbReference type="GO" id="GO:0016020">
    <property type="term" value="C:membrane"/>
    <property type="evidence" value="ECO:0007669"/>
    <property type="project" value="UniProtKB-SubCell"/>
</dbReference>
<keyword evidence="4" id="KW-0732">Signal</keyword>
<evidence type="ECO:0000256" key="5">
    <source>
        <dbReference type="ARBA" id="ARBA00022989"/>
    </source>
</evidence>
<feature type="transmembrane region" description="Helical" evidence="8">
    <location>
        <begin position="436"/>
        <end position="457"/>
    </location>
</feature>
<feature type="transmembrane region" description="Helical" evidence="8">
    <location>
        <begin position="236"/>
        <end position="262"/>
    </location>
</feature>
<feature type="transmembrane region" description="Helical" evidence="8">
    <location>
        <begin position="463"/>
        <end position="496"/>
    </location>
</feature>
<name>A0A2T7A603_TUBBO</name>
<dbReference type="PANTHER" id="PTHR31145:SF2">
    <property type="entry name" value="FLAVIN CARRIER PROTEIN 2"/>
    <property type="match status" value="1"/>
</dbReference>
<dbReference type="GO" id="GO:0009272">
    <property type="term" value="P:fungal-type cell wall biogenesis"/>
    <property type="evidence" value="ECO:0007669"/>
    <property type="project" value="TreeGrafter"/>
</dbReference>
<feature type="domain" description="ML-like" evidence="9">
    <location>
        <begin position="1"/>
        <end position="73"/>
    </location>
</feature>
<feature type="region of interest" description="Disordered" evidence="7">
    <location>
        <begin position="538"/>
        <end position="676"/>
    </location>
</feature>
<keyword evidence="3 8" id="KW-0812">Transmembrane</keyword>
<keyword evidence="11" id="KW-1185">Reference proteome</keyword>
<dbReference type="SMART" id="SM01320">
    <property type="entry name" value="TRP_N"/>
    <property type="match status" value="1"/>
</dbReference>
<keyword evidence="6 8" id="KW-0472">Membrane</keyword>
<feature type="compositionally biased region" description="Polar residues" evidence="7">
    <location>
        <begin position="652"/>
        <end position="662"/>
    </location>
</feature>
<dbReference type="InterPro" id="IPR040241">
    <property type="entry name" value="TRP_Flc/Pkd2-like"/>
</dbReference>
<dbReference type="InterPro" id="IPR032800">
    <property type="entry name" value="TRP_N"/>
</dbReference>
<dbReference type="EMBL" id="NESQ01000016">
    <property type="protein sequence ID" value="PUU83169.1"/>
    <property type="molecule type" value="Genomic_DNA"/>
</dbReference>
<dbReference type="GO" id="GO:0055085">
    <property type="term" value="P:transmembrane transport"/>
    <property type="evidence" value="ECO:0007669"/>
    <property type="project" value="TreeGrafter"/>
</dbReference>
<dbReference type="Pfam" id="PF06011">
    <property type="entry name" value="TRP"/>
    <property type="match status" value="1"/>
</dbReference>
<dbReference type="OrthoDB" id="5212126at2759"/>
<comment type="subcellular location">
    <subcellularLocation>
        <location evidence="1">Membrane</location>
        <topology evidence="1">Multi-pass membrane protein</topology>
    </subcellularLocation>
</comment>
<sequence length="676" mass="73452">MGEGFQGMCPMQQGLIQLESHTPIEPSVAAQIPAIAYQVPDIDGKARIMVNKTDTNQMIACVEAPLSNGKTVDTKGVGWATAIIAGMGLIASAVTSGLGHSNTAAHVAANALSLFGYFQAQAMIGMTGVTLPPIVAAWTQNFDWSMGIIRVGFMQEIFHWYIQATGGKPSNIFGSLSEVSVQIMKRSLPEQTGPLISRAAAYGFETYASPLAPRDLVPVWGIKRVSFKAKIEATNFFMTGLAFFVAFLFFVALGVCAFKAICEFASKMKWIKGTKFQDFRNGWMTVLKGIMYRLVLIGYPQMAILCLWELTVKDSGGAITLAIFFFFSMTGILAWASFKVIRIAQRSVTLHKNPAYILYSDPAALNRWGFLYVQFRATAYYYVVPVLLYTLVKAIFIAFAQNKGLVQAIALLLVEVAYLITVSIMRPWMDKRTNIFNISICAINFLNTIFLLVYTNVFGGPGIVVGVMGVIFFILNAAFALVLLILVLISSIYALISKNPDVRYQPMRDDRASFIKSNTQMATSTELDALGVTARGDKGGYKTRDLEDDDSYTTNSMNKEASQVPLPPSTAGSHAPSHHTMDASPLPLSGAVPLFPATGHDASRGPYNHQMAQHSNQLPLLTTSGTPRSPSRSGAPSPSSPARSPGGYEYNQPVQRSNTGGSMNWHAGAGYDARGN</sequence>
<comment type="similarity">
    <text evidence="2">Belongs to the transient receptor potential (TRP) ion channel family.</text>
</comment>
<feature type="compositionally biased region" description="Low complexity" evidence="7">
    <location>
        <begin position="618"/>
        <end position="646"/>
    </location>
</feature>
<dbReference type="InterPro" id="IPR010308">
    <property type="entry name" value="TRP_C"/>
</dbReference>
<evidence type="ECO:0000256" key="8">
    <source>
        <dbReference type="SAM" id="Phobius"/>
    </source>
</evidence>
<accession>A0A2T7A603</accession>
<dbReference type="STRING" id="42251.A0A2T7A603"/>
<dbReference type="Proteomes" id="UP000244722">
    <property type="component" value="Unassembled WGS sequence"/>
</dbReference>
<evidence type="ECO:0000256" key="7">
    <source>
        <dbReference type="SAM" id="MobiDB-lite"/>
    </source>
</evidence>
<comment type="caution">
    <text evidence="10">The sequence shown here is derived from an EMBL/GenBank/DDBJ whole genome shotgun (WGS) entry which is preliminary data.</text>
</comment>
<feature type="transmembrane region" description="Helical" evidence="8">
    <location>
        <begin position="379"/>
        <end position="399"/>
    </location>
</feature>
<evidence type="ECO:0000313" key="10">
    <source>
        <dbReference type="EMBL" id="PUU83169.1"/>
    </source>
</evidence>
<evidence type="ECO:0000256" key="1">
    <source>
        <dbReference type="ARBA" id="ARBA00004141"/>
    </source>
</evidence>
<organism evidence="10 11">
    <name type="scientific">Tuber borchii</name>
    <name type="common">White truffle</name>
    <dbReference type="NCBI Taxonomy" id="42251"/>
    <lineage>
        <taxon>Eukaryota</taxon>
        <taxon>Fungi</taxon>
        <taxon>Dikarya</taxon>
        <taxon>Ascomycota</taxon>
        <taxon>Pezizomycotina</taxon>
        <taxon>Pezizomycetes</taxon>
        <taxon>Pezizales</taxon>
        <taxon>Tuberaceae</taxon>
        <taxon>Tuber</taxon>
    </lineage>
</organism>
<keyword evidence="5 8" id="KW-1133">Transmembrane helix</keyword>
<protein>
    <recommendedName>
        <fullName evidence="9">ML-like domain-containing protein</fullName>
    </recommendedName>
</protein>